<dbReference type="AlphaFoldDB" id="A0AAN8EEA8"/>
<keyword evidence="3" id="KW-1185">Reference proteome</keyword>
<dbReference type="Proteomes" id="UP001316803">
    <property type="component" value="Unassembled WGS sequence"/>
</dbReference>
<feature type="compositionally biased region" description="Polar residues" evidence="1">
    <location>
        <begin position="325"/>
        <end position="343"/>
    </location>
</feature>
<feature type="compositionally biased region" description="Low complexity" evidence="1">
    <location>
        <begin position="542"/>
        <end position="557"/>
    </location>
</feature>
<feature type="compositionally biased region" description="Low complexity" evidence="1">
    <location>
        <begin position="148"/>
        <end position="157"/>
    </location>
</feature>
<feature type="region of interest" description="Disordered" evidence="1">
    <location>
        <begin position="128"/>
        <end position="157"/>
    </location>
</feature>
<accession>A0AAN8EEA8</accession>
<feature type="compositionally biased region" description="Basic and acidic residues" evidence="1">
    <location>
        <begin position="359"/>
        <end position="376"/>
    </location>
</feature>
<feature type="compositionally biased region" description="Basic and acidic residues" evidence="1">
    <location>
        <begin position="383"/>
        <end position="405"/>
    </location>
</feature>
<evidence type="ECO:0000256" key="1">
    <source>
        <dbReference type="SAM" id="MobiDB-lite"/>
    </source>
</evidence>
<feature type="region of interest" description="Disordered" evidence="1">
    <location>
        <begin position="312"/>
        <end position="639"/>
    </location>
</feature>
<proteinExistence type="predicted"/>
<sequence>MSTQITIPPAGISIQHTHEDSKEATQIIRLNLAEKDTRDLIKHVREGGSTRLKTGLHRLAIDYGTHRVSLRFGTDKHSQEIFEGSADGSKPMYFSGKLSHTLEQLQAKEAVAGMDSALETLKNNLKQAQDEREGGTVNNKLLKPQHRPSPLSGGLLGSRPSSPFLKAGLSPHLGPTSAPLLSGASKKEQIRLNAIRIPVVHLLAIEGQEASKLAEKLRVKKADLDQVLLKVAKDGRGGKKELKDRPFRELDVWKFPYQSQHDRQSAIDHAISAFDRQRIDKSDNLWQMLLAKEDRGKGISLSKLNFDKPLATGNLTPKVLERSTDGGSTEGKSMNSLGSSQSDQKGKAPISKQTNKPKPTVDKIVKSLKVSGKDSGRNTPATKESKKAPPSKQDVKFKSSDRIENSDEEADAVPVITATTTAKRDQSKHLKEQKLSRPERSSTATSKPALHKPHLSGSSSGNSDSDRGRLTPSSAMVKTRGGKDTATNEVKDKAKGLTPSQSRNPSRPRNGSSPAKPSTLGSSPPTNLRDVDSTSNSSKGTALSSAPSSPPSTADSSQAKKKTAPPAIADKKPDKLVNGTKRKADDHQAAPPTKKQHVNGTAKPDPNRFNSLPKALTDEVERRPKRGSPDSDTSSISEKVVTKEQIIEEARRFHKYYAKYKDLHEKVNKQKASERKDEDVDHVWTMHKRLQEMKDRIWKDWGRIEKMEKG</sequence>
<feature type="compositionally biased region" description="Low complexity" evidence="1">
    <location>
        <begin position="499"/>
        <end position="514"/>
    </location>
</feature>
<organism evidence="2 3">
    <name type="scientific">Knufia fluminis</name>
    <dbReference type="NCBI Taxonomy" id="191047"/>
    <lineage>
        <taxon>Eukaryota</taxon>
        <taxon>Fungi</taxon>
        <taxon>Dikarya</taxon>
        <taxon>Ascomycota</taxon>
        <taxon>Pezizomycotina</taxon>
        <taxon>Eurotiomycetes</taxon>
        <taxon>Chaetothyriomycetidae</taxon>
        <taxon>Chaetothyriales</taxon>
        <taxon>Trichomeriaceae</taxon>
        <taxon>Knufia</taxon>
    </lineage>
</organism>
<dbReference type="EMBL" id="JAKLMC020000045">
    <property type="protein sequence ID" value="KAK5948597.1"/>
    <property type="molecule type" value="Genomic_DNA"/>
</dbReference>
<feature type="compositionally biased region" description="Basic and acidic residues" evidence="1">
    <location>
        <begin position="422"/>
        <end position="440"/>
    </location>
</feature>
<evidence type="ECO:0000313" key="3">
    <source>
        <dbReference type="Proteomes" id="UP001316803"/>
    </source>
</evidence>
<protein>
    <submittedName>
        <fullName evidence="2">Uncharacterized protein</fullName>
    </submittedName>
</protein>
<evidence type="ECO:0000313" key="2">
    <source>
        <dbReference type="EMBL" id="KAK5948597.1"/>
    </source>
</evidence>
<gene>
    <name evidence="2" type="ORF">OHC33_010356</name>
</gene>
<feature type="compositionally biased region" description="Polar residues" evidence="1">
    <location>
        <begin position="515"/>
        <end position="526"/>
    </location>
</feature>
<reference evidence="2 3" key="1">
    <citation type="submission" date="2022-12" db="EMBL/GenBank/DDBJ databases">
        <title>Genomic features and morphological characterization of a novel Knufia sp. strain isolated from spacecraft assembly facility.</title>
        <authorList>
            <person name="Teixeira M."/>
            <person name="Chander A.M."/>
            <person name="Stajich J.E."/>
            <person name="Venkateswaran K."/>
        </authorList>
    </citation>
    <scope>NUCLEOTIDE SEQUENCE [LARGE SCALE GENOMIC DNA]</scope>
    <source>
        <strain evidence="2 3">FJI-L2-BK-P2</strain>
    </source>
</reference>
<comment type="caution">
    <text evidence="2">The sequence shown here is derived from an EMBL/GenBank/DDBJ whole genome shotgun (WGS) entry which is preliminary data.</text>
</comment>
<name>A0AAN8EEA8_9EURO</name>